<reference evidence="5 6" key="1">
    <citation type="submission" date="2019-02" db="EMBL/GenBank/DDBJ databases">
        <title>Deep-cultivation of Planctomycetes and their phenomic and genomic characterization uncovers novel biology.</title>
        <authorList>
            <person name="Wiegand S."/>
            <person name="Jogler M."/>
            <person name="Boedeker C."/>
            <person name="Pinto D."/>
            <person name="Vollmers J."/>
            <person name="Rivas-Marin E."/>
            <person name="Kohn T."/>
            <person name="Peeters S.H."/>
            <person name="Heuer A."/>
            <person name="Rast P."/>
            <person name="Oberbeckmann S."/>
            <person name="Bunk B."/>
            <person name="Jeske O."/>
            <person name="Meyerdierks A."/>
            <person name="Storesund J.E."/>
            <person name="Kallscheuer N."/>
            <person name="Luecker S."/>
            <person name="Lage O.M."/>
            <person name="Pohl T."/>
            <person name="Merkel B.J."/>
            <person name="Hornburger P."/>
            <person name="Mueller R.-W."/>
            <person name="Bruemmer F."/>
            <person name="Labrenz M."/>
            <person name="Spormann A.M."/>
            <person name="Op den Camp H."/>
            <person name="Overmann J."/>
            <person name="Amann R."/>
            <person name="Jetten M.S.M."/>
            <person name="Mascher T."/>
            <person name="Medema M.H."/>
            <person name="Devos D.P."/>
            <person name="Kaster A.-K."/>
            <person name="Ovreas L."/>
            <person name="Rohde M."/>
            <person name="Galperin M.Y."/>
            <person name="Jogler C."/>
        </authorList>
    </citation>
    <scope>NUCLEOTIDE SEQUENCE [LARGE SCALE GENOMIC DNA]</scope>
    <source>
        <strain evidence="5 6">HG15A2</strain>
    </source>
</reference>
<dbReference type="InterPro" id="IPR011990">
    <property type="entry name" value="TPR-like_helical_dom_sf"/>
</dbReference>
<keyword evidence="2 3" id="KW-0802">TPR repeat</keyword>
<organism evidence="5 6">
    <name type="scientific">Adhaeretor mobilis</name>
    <dbReference type="NCBI Taxonomy" id="1930276"/>
    <lineage>
        <taxon>Bacteria</taxon>
        <taxon>Pseudomonadati</taxon>
        <taxon>Planctomycetota</taxon>
        <taxon>Planctomycetia</taxon>
        <taxon>Pirellulales</taxon>
        <taxon>Lacipirellulaceae</taxon>
        <taxon>Adhaeretor</taxon>
    </lineage>
</organism>
<accession>A0A517MVS4</accession>
<dbReference type="PANTHER" id="PTHR45586:SF1">
    <property type="entry name" value="LIPOPOLYSACCHARIDE ASSEMBLY PROTEIN B"/>
    <property type="match status" value="1"/>
</dbReference>
<dbReference type="OrthoDB" id="288828at2"/>
<evidence type="ECO:0000256" key="4">
    <source>
        <dbReference type="SAM" id="MobiDB-lite"/>
    </source>
</evidence>
<keyword evidence="6" id="KW-1185">Reference proteome</keyword>
<dbReference type="AlphaFoldDB" id="A0A517MVS4"/>
<feature type="compositionally biased region" description="Polar residues" evidence="4">
    <location>
        <begin position="335"/>
        <end position="356"/>
    </location>
</feature>
<evidence type="ECO:0000256" key="1">
    <source>
        <dbReference type="ARBA" id="ARBA00022737"/>
    </source>
</evidence>
<proteinExistence type="predicted"/>
<feature type="repeat" description="TPR" evidence="3">
    <location>
        <begin position="161"/>
        <end position="194"/>
    </location>
</feature>
<dbReference type="Pfam" id="PF13432">
    <property type="entry name" value="TPR_16"/>
    <property type="match status" value="1"/>
</dbReference>
<feature type="region of interest" description="Disordered" evidence="4">
    <location>
        <begin position="335"/>
        <end position="392"/>
    </location>
</feature>
<dbReference type="InterPro" id="IPR019734">
    <property type="entry name" value="TPR_rpt"/>
</dbReference>
<dbReference type="PROSITE" id="PS50005">
    <property type="entry name" value="TPR"/>
    <property type="match status" value="3"/>
</dbReference>
<dbReference type="KEGG" id="amob:HG15A2_22680"/>
<evidence type="ECO:0000256" key="2">
    <source>
        <dbReference type="ARBA" id="ARBA00022803"/>
    </source>
</evidence>
<feature type="repeat" description="TPR" evidence="3">
    <location>
        <begin position="259"/>
        <end position="292"/>
    </location>
</feature>
<dbReference type="EMBL" id="CP036263">
    <property type="protein sequence ID" value="QDS98979.1"/>
    <property type="molecule type" value="Genomic_DNA"/>
</dbReference>
<evidence type="ECO:0000313" key="6">
    <source>
        <dbReference type="Proteomes" id="UP000319852"/>
    </source>
</evidence>
<dbReference type="PANTHER" id="PTHR45586">
    <property type="entry name" value="TPR REPEAT-CONTAINING PROTEIN PA4667"/>
    <property type="match status" value="1"/>
</dbReference>
<dbReference type="Gene3D" id="1.25.40.10">
    <property type="entry name" value="Tetratricopeptide repeat domain"/>
    <property type="match status" value="1"/>
</dbReference>
<feature type="compositionally biased region" description="Polar residues" evidence="4">
    <location>
        <begin position="379"/>
        <end position="392"/>
    </location>
</feature>
<feature type="region of interest" description="Disordered" evidence="4">
    <location>
        <begin position="1"/>
        <end position="23"/>
    </location>
</feature>
<name>A0A517MVS4_9BACT</name>
<dbReference type="Proteomes" id="UP000319852">
    <property type="component" value="Chromosome"/>
</dbReference>
<evidence type="ECO:0000313" key="5">
    <source>
        <dbReference type="EMBL" id="QDS98979.1"/>
    </source>
</evidence>
<feature type="repeat" description="TPR" evidence="3">
    <location>
        <begin position="195"/>
        <end position="228"/>
    </location>
</feature>
<dbReference type="SMART" id="SM00028">
    <property type="entry name" value="TPR"/>
    <property type="match status" value="4"/>
</dbReference>
<keyword evidence="1" id="KW-0677">Repeat</keyword>
<protein>
    <submittedName>
        <fullName evidence="5">Tetratricopeptide repeat protein</fullName>
    </submittedName>
</protein>
<gene>
    <name evidence="5" type="ORF">HG15A2_22680</name>
</gene>
<dbReference type="SUPFAM" id="SSF48452">
    <property type="entry name" value="TPR-like"/>
    <property type="match status" value="1"/>
</dbReference>
<sequence>MLRCEHRQRQRRREGRRCSFSSEGETQVRKISYTMLALAGMSVGCTATGPKTAELAPTSGFGLNKQEPTALAKALGPDHAGAVQQVSFTEKVTTALTTNPFASKSQAPEATEPLVQAAFKDPVEPTPELFVSMAEMADRGGSPEQGRQLYGRALAIQRNHLGALLGLAHLEDREGNLDEALRIYHQAAGAHPNSPTALNDLGLCFARRGDLQTSLRVLDQCVRLEPGKALYRNNVAKVLIEMNMIEPAIAHMAAVNPPAVAQYNVGVLLKERGRTAEAIQHLSIAANMDPQLQQARHLLAEIQGRPQTAAPANGPAQQVAQRGAVPQVARFTPRAQAQPTYQQPGYIQQSPAQQSYPAMANPTAPYPHQQQRPAVAVPGQQSPTPMGQTTVR</sequence>
<evidence type="ECO:0000256" key="3">
    <source>
        <dbReference type="PROSITE-ProRule" id="PRU00339"/>
    </source>
</evidence>
<dbReference type="InterPro" id="IPR051012">
    <property type="entry name" value="CellSynth/LPSAsmb/PSIAsmb"/>
</dbReference>